<keyword evidence="1" id="KW-0472">Membrane</keyword>
<accession>A0ABR7JMG2</accession>
<evidence type="ECO:0008006" key="4">
    <source>
        <dbReference type="Google" id="ProtNLM"/>
    </source>
</evidence>
<reference evidence="2 3" key="1">
    <citation type="submission" date="2020-08" db="EMBL/GenBank/DDBJ databases">
        <authorList>
            <person name="Liu C."/>
            <person name="Sun Q."/>
        </authorList>
    </citation>
    <scope>NUCLEOTIDE SEQUENCE [LARGE SCALE GENOMIC DNA]</scope>
    <source>
        <strain evidence="2 3">NSJ-18</strain>
    </source>
</reference>
<evidence type="ECO:0000313" key="3">
    <source>
        <dbReference type="Proteomes" id="UP000609849"/>
    </source>
</evidence>
<name>A0ABR7JMG2_9FIRM</name>
<dbReference type="Proteomes" id="UP000609849">
    <property type="component" value="Unassembled WGS sequence"/>
</dbReference>
<gene>
    <name evidence="2" type="ORF">H8923_03420</name>
</gene>
<sequence>MFKFIKRIFIFFITTAIVLVGGIMYINYRNQENLLKDLTTVSNKENSSDIKDNSTTSSDDTLENIKNLAKDYTIETDSTNISQAISDILSDENKYDIAIKYDNSGALVSLDTVSRKVSMITLDTIDNFKSLASKTDKYIDFDSNKNYNIEDLNTLKDKFLSSGMVEKYEIVKDILKNSDTNIKESDLISMYFNYMASK</sequence>
<keyword evidence="1" id="KW-0812">Transmembrane</keyword>
<protein>
    <recommendedName>
        <fullName evidence="4">Lipoprotein</fullName>
    </recommendedName>
</protein>
<keyword evidence="1" id="KW-1133">Transmembrane helix</keyword>
<organism evidence="2 3">
    <name type="scientific">Romboutsia faecis</name>
    <dbReference type="NCBI Taxonomy" id="2764597"/>
    <lineage>
        <taxon>Bacteria</taxon>
        <taxon>Bacillati</taxon>
        <taxon>Bacillota</taxon>
        <taxon>Clostridia</taxon>
        <taxon>Peptostreptococcales</taxon>
        <taxon>Peptostreptococcaceae</taxon>
        <taxon>Romboutsia</taxon>
    </lineage>
</organism>
<keyword evidence="3" id="KW-1185">Reference proteome</keyword>
<evidence type="ECO:0000313" key="2">
    <source>
        <dbReference type="EMBL" id="MBC5995796.1"/>
    </source>
</evidence>
<feature type="transmembrane region" description="Helical" evidence="1">
    <location>
        <begin position="7"/>
        <end position="28"/>
    </location>
</feature>
<dbReference type="RefSeq" id="WP_153923655.1">
    <property type="nucleotide sequence ID" value="NZ_JACRWE010000002.1"/>
</dbReference>
<proteinExistence type="predicted"/>
<evidence type="ECO:0000256" key="1">
    <source>
        <dbReference type="SAM" id="Phobius"/>
    </source>
</evidence>
<dbReference type="EMBL" id="JACRWE010000002">
    <property type="protein sequence ID" value="MBC5995796.1"/>
    <property type="molecule type" value="Genomic_DNA"/>
</dbReference>
<comment type="caution">
    <text evidence="2">The sequence shown here is derived from an EMBL/GenBank/DDBJ whole genome shotgun (WGS) entry which is preliminary data.</text>
</comment>